<evidence type="ECO:0000259" key="4">
    <source>
        <dbReference type="Pfam" id="PF14686"/>
    </source>
</evidence>
<dbReference type="InterPro" id="IPR008979">
    <property type="entry name" value="Galactose-bd-like_sf"/>
</dbReference>
<proteinExistence type="predicted"/>
<feature type="domain" description="Rhamnogalacturonan lyase" evidence="3">
    <location>
        <begin position="448"/>
        <end position="624"/>
    </location>
</feature>
<comment type="caution">
    <text evidence="5">The sequence shown here is derived from an EMBL/GenBank/DDBJ whole genome shotgun (WGS) entry which is preliminary data.</text>
</comment>
<name>A0A4S1WQM7_9SPHN</name>
<keyword evidence="6" id="KW-1185">Reference proteome</keyword>
<dbReference type="SUPFAM" id="SSF49785">
    <property type="entry name" value="Galactose-binding domain-like"/>
    <property type="match status" value="1"/>
</dbReference>
<dbReference type="Pfam" id="PF06045">
    <property type="entry name" value="Rhamnogal_lyase"/>
    <property type="match status" value="1"/>
</dbReference>
<evidence type="ECO:0000256" key="1">
    <source>
        <dbReference type="SAM" id="SignalP"/>
    </source>
</evidence>
<evidence type="ECO:0000259" key="2">
    <source>
        <dbReference type="Pfam" id="PF02897"/>
    </source>
</evidence>
<dbReference type="SUPFAM" id="SSF74650">
    <property type="entry name" value="Galactose mutarotase-like"/>
    <property type="match status" value="1"/>
</dbReference>
<dbReference type="PANTHER" id="PTHR32018:SF1">
    <property type="entry name" value="RHAMNOGALACTURONAN ENDOLYASE"/>
    <property type="match status" value="1"/>
</dbReference>
<dbReference type="Proteomes" id="UP000309848">
    <property type="component" value="Unassembled WGS sequence"/>
</dbReference>
<dbReference type="Pfam" id="PF02897">
    <property type="entry name" value="Peptidase_S9_N"/>
    <property type="match status" value="1"/>
</dbReference>
<evidence type="ECO:0008006" key="7">
    <source>
        <dbReference type="Google" id="ProtNLM"/>
    </source>
</evidence>
<dbReference type="InterPro" id="IPR011013">
    <property type="entry name" value="Gal_mutarotase_sf_dom"/>
</dbReference>
<dbReference type="GO" id="GO:0005975">
    <property type="term" value="P:carbohydrate metabolic process"/>
    <property type="evidence" value="ECO:0007669"/>
    <property type="project" value="InterPro"/>
</dbReference>
<evidence type="ECO:0000313" key="6">
    <source>
        <dbReference type="Proteomes" id="UP000309848"/>
    </source>
</evidence>
<feature type="domain" description="Peptidase S9A N-terminal" evidence="2">
    <location>
        <begin position="706"/>
        <end position="926"/>
    </location>
</feature>
<dbReference type="Gene3D" id="2.70.98.10">
    <property type="match status" value="1"/>
</dbReference>
<dbReference type="SUPFAM" id="SSF50993">
    <property type="entry name" value="Peptidase/esterase 'gauge' domain"/>
    <property type="match status" value="1"/>
</dbReference>
<dbReference type="OrthoDB" id="9801421at2"/>
<dbReference type="Gene3D" id="2.60.40.1120">
    <property type="entry name" value="Carboxypeptidase-like, regulatory domain"/>
    <property type="match status" value="1"/>
</dbReference>
<dbReference type="InterPro" id="IPR051850">
    <property type="entry name" value="Polysacch_Lyase_4"/>
</dbReference>
<reference evidence="5 6" key="1">
    <citation type="submission" date="2019-04" db="EMBL/GenBank/DDBJ databases">
        <title>Sphingomonas psychrotolerans sp. nov., isolated from soil in the Tianshan Mountains, Xinjiang, China.</title>
        <authorList>
            <person name="Luo Y."/>
            <person name="Sheng H."/>
        </authorList>
    </citation>
    <scope>NUCLEOTIDE SEQUENCE [LARGE SCALE GENOMIC DNA]</scope>
    <source>
        <strain evidence="5 6">KIS18-15</strain>
    </source>
</reference>
<dbReference type="GO" id="GO:0030246">
    <property type="term" value="F:carbohydrate binding"/>
    <property type="evidence" value="ECO:0007669"/>
    <property type="project" value="InterPro"/>
</dbReference>
<organism evidence="5 6">
    <name type="scientific">Sphingomonas naasensis</name>
    <dbReference type="NCBI Taxonomy" id="1344951"/>
    <lineage>
        <taxon>Bacteria</taxon>
        <taxon>Pseudomonadati</taxon>
        <taxon>Pseudomonadota</taxon>
        <taxon>Alphaproteobacteria</taxon>
        <taxon>Sphingomonadales</taxon>
        <taxon>Sphingomonadaceae</taxon>
        <taxon>Sphingomonas</taxon>
    </lineage>
</organism>
<dbReference type="GO" id="GO:0004252">
    <property type="term" value="F:serine-type endopeptidase activity"/>
    <property type="evidence" value="ECO:0007669"/>
    <property type="project" value="InterPro"/>
</dbReference>
<accession>A0A4S1WQM7</accession>
<feature type="signal peptide" evidence="1">
    <location>
        <begin position="1"/>
        <end position="32"/>
    </location>
</feature>
<dbReference type="InterPro" id="IPR010325">
    <property type="entry name" value="Rhamnogal_lyase"/>
</dbReference>
<keyword evidence="1" id="KW-0732">Signal</keyword>
<dbReference type="CDD" id="cd10316">
    <property type="entry name" value="RGL4_M"/>
    <property type="match status" value="1"/>
</dbReference>
<dbReference type="Pfam" id="PF14686">
    <property type="entry name" value="fn3_3"/>
    <property type="match status" value="1"/>
</dbReference>
<dbReference type="InterPro" id="IPR023302">
    <property type="entry name" value="Pept_S9A_N"/>
</dbReference>
<dbReference type="PANTHER" id="PTHR32018">
    <property type="entry name" value="RHAMNOGALACTURONATE LYASE FAMILY PROTEIN"/>
    <property type="match status" value="1"/>
</dbReference>
<dbReference type="Gene3D" id="2.130.10.120">
    <property type="entry name" value="Prolyl oligopeptidase, N-terminal domain"/>
    <property type="match status" value="1"/>
</dbReference>
<sequence length="934" mass="100517">MRGGKMRNPKSWLRWFAAMAALLVALPAAAQADRPVTVTETREAYTLSNGIVTAMVSKRTGDLLSMTYKGTETVEKDSGGHSGGYWSHDTTGGKETIARVSIDPSANGGARGEVSVKGISGGIKMGHGPGTAPDGDVQLDIDIRYALGRGERGIYTYSILHHRPEYDAGFMAEARYAVKLEKFFTNIHVDGARSGKYPLLGEGIDKYVYTALQWEERVFGWTSPEKKLGWFMMNPSAEYLSGGPTKAEFLAHGTEPTVLNYWKSSHYGGANVDFAKGEDWTKVIGPIFFYVNEGATSEAMLADARAQLAREDAKWPYGWVVGGGYRHANERSEVRGRLSLKDPVLRNRFPGTLTVGLAKPTYPAQTYLGPRDIGWDTDGKHYQFWSKQVAPDGSFRIADVVPGSYTLYAYAEGVLGAFAKADVVVPEGGRPVDLGALAWAPIRKGRPLWEVGVADRSAAEFAGADRYFDPGVQLRYAGSFANGTAYRIGNSTPGKDWFFIQAPDPKGQKAEVSPFRGILGNGAATPYRILFPMKAAGKGTATLRVAITATGAPSLDISVNGQAVGALKLGRPEGAITRHQIYGKWYEVELAFDGALLWRGDNELVVTVPAGPLNAGVAYDYLRLELDEARAFAATPAAAAEASAAPAPSAPASAAAPRAPWPFAPPPVAQFRTATGPDGAPQLLARNWRGAAGETDLAPLAGTGGTLADWAVSRDGRRVALGIAGADGFQTVSVLDADAGLLADRLRWVKDSRLQWTPDGRALFYSGYGEPPTDPFLKEFGVHHALYRHRIGAEQDADDPVYFSDRARTTHRAALTEDGHWLVVTSSLPAEAGDSVTIIDATVDKPGPWQPVATNVDRWRFAGARGATFYFVTDAGAPHRRIVAFDLAGNANLPREIVAEAADPLVAAWQSGDRLVLEYRRGAQTIRREVPLAS</sequence>
<evidence type="ECO:0000259" key="3">
    <source>
        <dbReference type="Pfam" id="PF14683"/>
    </source>
</evidence>
<feature type="domain" description="Rhamnogalacturonan lyase" evidence="4">
    <location>
        <begin position="372"/>
        <end position="428"/>
    </location>
</feature>
<feature type="chain" id="PRO_5020933060" description="Rhamnogalacturonan endolyase" evidence="1">
    <location>
        <begin position="33"/>
        <end position="934"/>
    </location>
</feature>
<dbReference type="InterPro" id="IPR029413">
    <property type="entry name" value="RG-lyase_II"/>
</dbReference>
<gene>
    <name evidence="5" type="ORF">E5A74_06375</name>
</gene>
<dbReference type="InterPro" id="IPR014718">
    <property type="entry name" value="GH-type_carb-bd"/>
</dbReference>
<dbReference type="InterPro" id="IPR029411">
    <property type="entry name" value="RG-lyase_III"/>
</dbReference>
<dbReference type="AlphaFoldDB" id="A0A4S1WQM7"/>
<evidence type="ECO:0000313" key="5">
    <source>
        <dbReference type="EMBL" id="TGX44417.1"/>
    </source>
</evidence>
<dbReference type="EMBL" id="SRXU01000002">
    <property type="protein sequence ID" value="TGX44417.1"/>
    <property type="molecule type" value="Genomic_DNA"/>
</dbReference>
<protein>
    <recommendedName>
        <fullName evidence="7">Rhamnogalacturonan endolyase</fullName>
    </recommendedName>
</protein>
<dbReference type="Pfam" id="PF14683">
    <property type="entry name" value="CBM-like"/>
    <property type="match status" value="1"/>
</dbReference>
<dbReference type="Gene3D" id="2.60.120.260">
    <property type="entry name" value="Galactose-binding domain-like"/>
    <property type="match status" value="1"/>
</dbReference>